<organism evidence="2 3">
    <name type="scientific">Kocuria tytonis</name>
    <dbReference type="NCBI Taxonomy" id="2054280"/>
    <lineage>
        <taxon>Bacteria</taxon>
        <taxon>Bacillati</taxon>
        <taxon>Actinomycetota</taxon>
        <taxon>Actinomycetes</taxon>
        <taxon>Micrococcales</taxon>
        <taxon>Micrococcaceae</taxon>
        <taxon>Kocuria</taxon>
    </lineage>
</organism>
<dbReference type="Pfam" id="PF11716">
    <property type="entry name" value="MDMPI_N"/>
    <property type="match status" value="1"/>
</dbReference>
<sequence>MPRPCTVSLDESRGAFLEELDRFHDAIRTLDDHALLGPSRAYGWSRLDCLVHVRMGLQELLAGIPARATTPPDTDAASYWTMWETTADADPVPGILMTRRTASAYSRPRHALEHLDQVIAGLQRAVRDMPDSAVAFQGHVLSAGDLLATWAVELLVHHYDLNTSAAKTPFASAAVAIGRRTVEALHDNLPKVNDDLSLVLVGFGRQ</sequence>
<dbReference type="Gene3D" id="1.20.120.450">
    <property type="entry name" value="dinb family like domain"/>
    <property type="match status" value="1"/>
</dbReference>
<evidence type="ECO:0000313" key="3">
    <source>
        <dbReference type="Proteomes" id="UP000249516"/>
    </source>
</evidence>
<dbReference type="Proteomes" id="UP000249516">
    <property type="component" value="Unassembled WGS sequence"/>
</dbReference>
<name>A0A495A1Y4_9MICC</name>
<comment type="caution">
    <text evidence="2">The sequence shown here is derived from an EMBL/GenBank/DDBJ whole genome shotgun (WGS) entry which is preliminary data.</text>
</comment>
<dbReference type="EMBL" id="PNJG02000005">
    <property type="protein sequence ID" value="RKQ33395.1"/>
    <property type="molecule type" value="Genomic_DNA"/>
</dbReference>
<keyword evidence="3" id="KW-1185">Reference proteome</keyword>
<reference evidence="2 3" key="1">
    <citation type="submission" date="2018-10" db="EMBL/GenBank/DDBJ databases">
        <title>Kocuria tytouropygialis sp. nov., isolated from the uropygial gland of an American barn owl (Tyto furcata).</title>
        <authorList>
            <person name="Braun M.S."/>
            <person name="Wang E."/>
            <person name="Zimmermann S."/>
            <person name="Wagner H."/>
            <person name="Wink M."/>
        </authorList>
    </citation>
    <scope>NUCLEOTIDE SEQUENCE [LARGE SCALE GENOMIC DNA]</scope>
    <source>
        <strain evidence="2 3">442</strain>
    </source>
</reference>
<dbReference type="RefSeq" id="WP_110919857.1">
    <property type="nucleotide sequence ID" value="NZ_PNJG02000005.1"/>
</dbReference>
<gene>
    <name evidence="2" type="ORF">C1C97_011775</name>
</gene>
<dbReference type="InterPro" id="IPR024344">
    <property type="entry name" value="MDMPI_metal-binding"/>
</dbReference>
<evidence type="ECO:0000259" key="1">
    <source>
        <dbReference type="Pfam" id="PF11716"/>
    </source>
</evidence>
<dbReference type="AlphaFoldDB" id="A0A495A1Y4"/>
<dbReference type="InterPro" id="IPR034660">
    <property type="entry name" value="DinB/YfiT-like"/>
</dbReference>
<dbReference type="OrthoDB" id="3781681at2"/>
<dbReference type="GO" id="GO:0046872">
    <property type="term" value="F:metal ion binding"/>
    <property type="evidence" value="ECO:0007669"/>
    <property type="project" value="InterPro"/>
</dbReference>
<dbReference type="SUPFAM" id="SSF109854">
    <property type="entry name" value="DinB/YfiT-like putative metalloenzymes"/>
    <property type="match status" value="1"/>
</dbReference>
<proteinExistence type="predicted"/>
<evidence type="ECO:0000313" key="2">
    <source>
        <dbReference type="EMBL" id="RKQ33395.1"/>
    </source>
</evidence>
<feature type="domain" description="Mycothiol-dependent maleylpyruvate isomerase metal-binding" evidence="1">
    <location>
        <begin position="18"/>
        <end position="161"/>
    </location>
</feature>
<accession>A0A495A1Y4</accession>
<protein>
    <recommendedName>
        <fullName evidence="1">Mycothiol-dependent maleylpyruvate isomerase metal-binding domain-containing protein</fullName>
    </recommendedName>
</protein>